<organism evidence="1">
    <name type="scientific">bacterium 19NY03SH02</name>
    <dbReference type="NCBI Taxonomy" id="2920631"/>
    <lineage>
        <taxon>Bacteria</taxon>
    </lineage>
</organism>
<reference evidence="1" key="1">
    <citation type="submission" date="2022-03" db="EMBL/GenBank/DDBJ databases">
        <title>Sea Food Isolates.</title>
        <authorList>
            <person name="Li c."/>
        </authorList>
    </citation>
    <scope>NUCLEOTIDE SEQUENCE</scope>
    <source>
        <strain evidence="1">19NY03SH02</strain>
    </source>
</reference>
<gene>
    <name evidence="1" type="ORF">MRN14_05920</name>
</gene>
<evidence type="ECO:0000313" key="1">
    <source>
        <dbReference type="EMBL" id="XAG82128.1"/>
    </source>
</evidence>
<dbReference type="AlphaFoldDB" id="A0AAU6V669"/>
<accession>A0AAU6V669</accession>
<protein>
    <submittedName>
        <fullName evidence="1">Uncharacterized protein</fullName>
    </submittedName>
</protein>
<proteinExistence type="predicted"/>
<dbReference type="EMBL" id="CP095354">
    <property type="protein sequence ID" value="XAG82128.1"/>
    <property type="molecule type" value="Genomic_DNA"/>
</dbReference>
<name>A0AAU6V669_UNCXX</name>
<sequence length="59" mass="6390">MSEALIIVGCLVLLFGVAGFAIDLLPVDAFQPSSNDFYLKIAPTDESSFDWATNLGCRH</sequence>